<dbReference type="Proteomes" id="UP000257131">
    <property type="component" value="Unassembled WGS sequence"/>
</dbReference>
<dbReference type="RefSeq" id="WP_115979048.1">
    <property type="nucleotide sequence ID" value="NZ_CAJXNW010000017.1"/>
</dbReference>
<name>A0A3D9BWK4_9RHOB</name>
<keyword evidence="1" id="KW-0812">Transmembrane</keyword>
<keyword evidence="3" id="KW-1185">Reference proteome</keyword>
<reference evidence="2 3" key="1">
    <citation type="journal article" date="2017" name="Int. J. Syst. Evol. Microbiol.">
        <title>Rhodosalinus sediminis gen. nov., sp. nov., isolated from marine saltern.</title>
        <authorList>
            <person name="Guo L.Y."/>
            <person name="Ling S.K."/>
            <person name="Li C.M."/>
            <person name="Chen G.J."/>
            <person name="Du Z.J."/>
        </authorList>
    </citation>
    <scope>NUCLEOTIDE SEQUENCE [LARGE SCALE GENOMIC DNA]</scope>
    <source>
        <strain evidence="2 3">WDN1C137</strain>
    </source>
</reference>
<keyword evidence="1" id="KW-0472">Membrane</keyword>
<feature type="transmembrane region" description="Helical" evidence="1">
    <location>
        <begin position="30"/>
        <end position="50"/>
    </location>
</feature>
<feature type="transmembrane region" description="Helical" evidence="1">
    <location>
        <begin position="56"/>
        <end position="75"/>
    </location>
</feature>
<protein>
    <recommendedName>
        <fullName evidence="4">PRC-barrel domain containing protein</fullName>
    </recommendedName>
</protein>
<evidence type="ECO:0000256" key="1">
    <source>
        <dbReference type="SAM" id="Phobius"/>
    </source>
</evidence>
<feature type="transmembrane region" description="Helical" evidence="1">
    <location>
        <begin position="6"/>
        <end position="23"/>
    </location>
</feature>
<dbReference type="AlphaFoldDB" id="A0A3D9BWK4"/>
<keyword evidence="1" id="KW-1133">Transmembrane helix</keyword>
<organism evidence="2 3">
    <name type="scientific">Rhodosalinus sediminis</name>
    <dbReference type="NCBI Taxonomy" id="1940533"/>
    <lineage>
        <taxon>Bacteria</taxon>
        <taxon>Pseudomonadati</taxon>
        <taxon>Pseudomonadota</taxon>
        <taxon>Alphaproteobacteria</taxon>
        <taxon>Rhodobacterales</taxon>
        <taxon>Paracoccaceae</taxon>
        <taxon>Rhodosalinus</taxon>
    </lineage>
</organism>
<evidence type="ECO:0008006" key="4">
    <source>
        <dbReference type="Google" id="ProtNLM"/>
    </source>
</evidence>
<comment type="caution">
    <text evidence="2">The sequence shown here is derived from an EMBL/GenBank/DDBJ whole genome shotgun (WGS) entry which is preliminary data.</text>
</comment>
<evidence type="ECO:0000313" key="2">
    <source>
        <dbReference type="EMBL" id="REC57792.1"/>
    </source>
</evidence>
<sequence>METDLLRWAAALATMAAAGLVAWRGPPRQTAWGFVLFSVAAVTWIAAAVIDGAPALALQNLVLLGINLIGVWRWFRVP</sequence>
<gene>
    <name evidence="2" type="ORF">DRV84_06370</name>
</gene>
<evidence type="ECO:0000313" key="3">
    <source>
        <dbReference type="Proteomes" id="UP000257131"/>
    </source>
</evidence>
<accession>A0A3D9BWK4</accession>
<dbReference type="EMBL" id="QOHR01000005">
    <property type="protein sequence ID" value="REC57792.1"/>
    <property type="molecule type" value="Genomic_DNA"/>
</dbReference>
<proteinExistence type="predicted"/>